<name>A0A7C4H8X5_STAMA</name>
<evidence type="ECO:0000313" key="1">
    <source>
        <dbReference type="EMBL" id="HGM58485.1"/>
    </source>
</evidence>
<dbReference type="EMBL" id="DTBJ01000019">
    <property type="protein sequence ID" value="HGM58485.1"/>
    <property type="molecule type" value="Genomic_DNA"/>
</dbReference>
<dbReference type="AlphaFoldDB" id="A0A7C4H8X5"/>
<organism evidence="1">
    <name type="scientific">Staphylothermus marinus</name>
    <dbReference type="NCBI Taxonomy" id="2280"/>
    <lineage>
        <taxon>Archaea</taxon>
        <taxon>Thermoproteota</taxon>
        <taxon>Thermoprotei</taxon>
        <taxon>Desulfurococcales</taxon>
        <taxon>Desulfurococcaceae</taxon>
        <taxon>Staphylothermus</taxon>
    </lineage>
</organism>
<sequence length="279" mass="31878">MSEGKILVLKMFMDSSDYIYNFTGKLSKTILLIEAPELEFLFRPVKGFFKPVRITPPLSGYRSIIPVYELENGNWVLKPVMLRGEYIVEIGADNNTVNLLYNRFKQLEGVKTRFKFENTVVSYVVENISIQTPDLHVDSTITVKTISPALIPHPLVPTQHIRRFTTSPGSLLWIPYMINHGNLSYNQQDVAKAVLELETCFAEHYSTKQKTIFINYDNKREPALQIKAKYIVITRERKCEEIVWSILRTARIYGIGASRVNGFGSIMIETPLKQRVGGG</sequence>
<protein>
    <submittedName>
        <fullName evidence="1">Uncharacterized protein</fullName>
    </submittedName>
</protein>
<comment type="caution">
    <text evidence="1">The sequence shown here is derived from an EMBL/GenBank/DDBJ whole genome shotgun (WGS) entry which is preliminary data.</text>
</comment>
<accession>A0A7C4H8X5</accession>
<proteinExistence type="predicted"/>
<dbReference type="Gene3D" id="3.30.70.1900">
    <property type="match status" value="1"/>
</dbReference>
<reference evidence="1" key="1">
    <citation type="journal article" date="2020" name="mSystems">
        <title>Genome- and Community-Level Interaction Insights into Carbon Utilization and Element Cycling Functions of Hydrothermarchaeota in Hydrothermal Sediment.</title>
        <authorList>
            <person name="Zhou Z."/>
            <person name="Liu Y."/>
            <person name="Xu W."/>
            <person name="Pan J."/>
            <person name="Luo Z.H."/>
            <person name="Li M."/>
        </authorList>
    </citation>
    <scope>NUCLEOTIDE SEQUENCE [LARGE SCALE GENOMIC DNA]</scope>
    <source>
        <strain evidence="1">SpSt-642</strain>
    </source>
</reference>
<gene>
    <name evidence="1" type="ORF">ENU14_02715</name>
</gene>